<dbReference type="Proteomes" id="UP000566819">
    <property type="component" value="Unassembled WGS sequence"/>
</dbReference>
<organism evidence="1 2">
    <name type="scientific">Cudoniella acicularis</name>
    <dbReference type="NCBI Taxonomy" id="354080"/>
    <lineage>
        <taxon>Eukaryota</taxon>
        <taxon>Fungi</taxon>
        <taxon>Dikarya</taxon>
        <taxon>Ascomycota</taxon>
        <taxon>Pezizomycotina</taxon>
        <taxon>Leotiomycetes</taxon>
        <taxon>Helotiales</taxon>
        <taxon>Tricladiaceae</taxon>
        <taxon>Cudoniella</taxon>
    </lineage>
</organism>
<proteinExistence type="predicted"/>
<accession>A0A8H4RDA5</accession>
<evidence type="ECO:0000313" key="2">
    <source>
        <dbReference type="Proteomes" id="UP000566819"/>
    </source>
</evidence>
<dbReference type="AlphaFoldDB" id="A0A8H4RDA5"/>
<comment type="caution">
    <text evidence="1">The sequence shown here is derived from an EMBL/GenBank/DDBJ whole genome shotgun (WGS) entry which is preliminary data.</text>
</comment>
<reference evidence="1 2" key="1">
    <citation type="submission" date="2020-03" db="EMBL/GenBank/DDBJ databases">
        <title>Draft Genome Sequence of Cudoniella acicularis.</title>
        <authorList>
            <person name="Buettner E."/>
            <person name="Kellner H."/>
        </authorList>
    </citation>
    <scope>NUCLEOTIDE SEQUENCE [LARGE SCALE GENOMIC DNA]</scope>
    <source>
        <strain evidence="1 2">DSM 108380</strain>
    </source>
</reference>
<dbReference type="Gene3D" id="3.40.50.10810">
    <property type="entry name" value="Tandem AAA-ATPase domain"/>
    <property type="match status" value="1"/>
</dbReference>
<protein>
    <recommendedName>
        <fullName evidence="3">SNF2 N-terminal domain-containing protein</fullName>
    </recommendedName>
</protein>
<dbReference type="EMBL" id="JAAMPI010001009">
    <property type="protein sequence ID" value="KAF4627211.1"/>
    <property type="molecule type" value="Genomic_DNA"/>
</dbReference>
<dbReference type="InterPro" id="IPR038718">
    <property type="entry name" value="SNF2-like_sf"/>
</dbReference>
<sequence>MVFFPFPAFSPSVFRSVKLATPTNVEVQHFTTTQDPLDRYSASAPSLEYSCELLDVADLTNSWVKGFFPTYDLYQHQAIGCAYLAQKCINNGGGITADEMGMRKTIQVLGLTARILDQGKDPDFQKLLSRGVD</sequence>
<keyword evidence="2" id="KW-1185">Reference proteome</keyword>
<gene>
    <name evidence="1" type="ORF">G7Y89_g10945</name>
</gene>
<evidence type="ECO:0000313" key="1">
    <source>
        <dbReference type="EMBL" id="KAF4627211.1"/>
    </source>
</evidence>
<evidence type="ECO:0008006" key="3">
    <source>
        <dbReference type="Google" id="ProtNLM"/>
    </source>
</evidence>
<name>A0A8H4RDA5_9HELO</name>